<protein>
    <submittedName>
        <fullName evidence="3">Uncharacterized protein AlNc14C158G7701</fullName>
    </submittedName>
</protein>
<proteinExistence type="predicted"/>
<dbReference type="InterPro" id="IPR037401">
    <property type="entry name" value="SnoaL-like"/>
</dbReference>
<accession>F0WML1</accession>
<dbReference type="HOGENOM" id="CLU_039893_1_0_1"/>
<gene>
    <name evidence="3" type="primary">AlNc14C158G7701</name>
    <name evidence="3" type="ORF">ALNC14_086860</name>
</gene>
<dbReference type="AlphaFoldDB" id="F0WML1"/>
<reference evidence="3" key="1">
    <citation type="journal article" date="2011" name="PLoS Biol.">
        <title>Gene gain and loss during evolution of obligate parasitism in the white rust pathogen of Arabidopsis thaliana.</title>
        <authorList>
            <person name="Kemen E."/>
            <person name="Gardiner A."/>
            <person name="Schultz-Larsen T."/>
            <person name="Kemen A.C."/>
            <person name="Balmuth A.L."/>
            <person name="Robert-Seilaniantz A."/>
            <person name="Bailey K."/>
            <person name="Holub E."/>
            <person name="Studholme D.J."/>
            <person name="Maclean D."/>
            <person name="Jones J.D."/>
        </authorList>
    </citation>
    <scope>NUCLEOTIDE SEQUENCE</scope>
</reference>
<dbReference type="GO" id="GO:0047631">
    <property type="term" value="F:ADP-ribose diphosphatase activity"/>
    <property type="evidence" value="ECO:0007669"/>
    <property type="project" value="TreeGrafter"/>
</dbReference>
<dbReference type="GO" id="GO:0008663">
    <property type="term" value="F:2',3'-cyclic-nucleotide 2'-phosphodiesterase activity"/>
    <property type="evidence" value="ECO:0007669"/>
    <property type="project" value="TreeGrafter"/>
</dbReference>
<reference evidence="3" key="2">
    <citation type="submission" date="2011-02" db="EMBL/GenBank/DDBJ databases">
        <authorList>
            <person name="MacLean D."/>
        </authorList>
    </citation>
    <scope>NUCLEOTIDE SEQUENCE</scope>
</reference>
<feature type="domain" description="SnoaL-like" evidence="2">
    <location>
        <begin position="6"/>
        <end position="124"/>
    </location>
</feature>
<dbReference type="PANTHER" id="PTHR16509:SF1">
    <property type="entry name" value="MANGANESE-DEPENDENT ADP-RIBOSE_CDP-ALCOHOL DIPHOSPHATASE"/>
    <property type="match status" value="1"/>
</dbReference>
<feature type="domain" description="Calcineurin-like phosphoesterase" evidence="1">
    <location>
        <begin position="251"/>
        <end position="468"/>
    </location>
</feature>
<dbReference type="InterPro" id="IPR004843">
    <property type="entry name" value="Calcineurin-like_PHP"/>
</dbReference>
<name>F0WML1_9STRA</name>
<evidence type="ECO:0000259" key="2">
    <source>
        <dbReference type="Pfam" id="PF13577"/>
    </source>
</evidence>
<dbReference type="InterPro" id="IPR032710">
    <property type="entry name" value="NTF2-like_dom_sf"/>
</dbReference>
<dbReference type="EMBL" id="FR824203">
    <property type="protein sequence ID" value="CCA22543.1"/>
    <property type="molecule type" value="Genomic_DNA"/>
</dbReference>
<sequence length="520" mass="59339">MAEIASIINLVNKFALVFSFEDKENSIQQLVELFTQDATFTHELIGLLTGQPEIEKGLQEMADLRFLADTRHLPSGHVVDLIDDTHGEVTSYSVVFWKCTAISVVQWIDQVVKLDGKWLFQSRKADSLQKNFEMIGEMQLRGKKQYLQQVEDKAESQSMIRNCSTVPNPHLKHTLKNPLLLSFGLVTDVQSADTEDGWDYLHTKKRYYRNALVLLDNLVQHWLQLRAIEENSRDEKSREENQSSYSKLRFAINLGDLIDGKNGILQESQKALSRAKECLKPFEQSIGPVHHLVGNHELYNFTPQEFAEKLLWKGKNLKGSAETHDQEVPLYYEFSHPEAPQFRFIILNTYGVSSLGRGPHDPVFERARELLKRKNPNSSFNSSDGLLGLEKRFAEFNGAVDEVQLLWLSRTLETASIQKEKVLIFTHIPIHPESCLSSCLLWNYDEVLKLLFTFSNTVCTVFSGHAHTNGYAFSRGIHFFAYEALLECAPNETAYAIVDLFPHQIVVNGFGKIKSFIVDL</sequence>
<dbReference type="InterPro" id="IPR029052">
    <property type="entry name" value="Metallo-depent_PP-like"/>
</dbReference>
<organism evidence="3">
    <name type="scientific">Albugo laibachii Nc14</name>
    <dbReference type="NCBI Taxonomy" id="890382"/>
    <lineage>
        <taxon>Eukaryota</taxon>
        <taxon>Sar</taxon>
        <taxon>Stramenopiles</taxon>
        <taxon>Oomycota</taxon>
        <taxon>Peronosporomycetes</taxon>
        <taxon>Albuginales</taxon>
        <taxon>Albuginaceae</taxon>
        <taxon>Albugo</taxon>
    </lineage>
</organism>
<dbReference type="GO" id="GO:0047734">
    <property type="term" value="F:CDP-glycerol diphosphatase activity"/>
    <property type="evidence" value="ECO:0007669"/>
    <property type="project" value="TreeGrafter"/>
</dbReference>
<evidence type="ECO:0000259" key="1">
    <source>
        <dbReference type="Pfam" id="PF00149"/>
    </source>
</evidence>
<dbReference type="SUPFAM" id="SSF56300">
    <property type="entry name" value="Metallo-dependent phosphatases"/>
    <property type="match status" value="1"/>
</dbReference>
<dbReference type="SUPFAM" id="SSF54427">
    <property type="entry name" value="NTF2-like"/>
    <property type="match status" value="1"/>
</dbReference>
<evidence type="ECO:0000313" key="3">
    <source>
        <dbReference type="EMBL" id="CCA22543.1"/>
    </source>
</evidence>
<dbReference type="Gene3D" id="3.60.21.10">
    <property type="match status" value="1"/>
</dbReference>
<dbReference type="Pfam" id="PF00149">
    <property type="entry name" value="Metallophos"/>
    <property type="match status" value="1"/>
</dbReference>
<dbReference type="GO" id="GO:0030145">
    <property type="term" value="F:manganese ion binding"/>
    <property type="evidence" value="ECO:0007669"/>
    <property type="project" value="TreeGrafter"/>
</dbReference>
<dbReference type="PANTHER" id="PTHR16509">
    <property type="match status" value="1"/>
</dbReference>
<dbReference type="Pfam" id="PF13577">
    <property type="entry name" value="SnoaL_4"/>
    <property type="match status" value="1"/>
</dbReference>
<dbReference type="Gene3D" id="3.10.450.50">
    <property type="match status" value="1"/>
</dbReference>